<dbReference type="InterPro" id="IPR004821">
    <property type="entry name" value="Cyt_trans-like"/>
</dbReference>
<evidence type="ECO:0000256" key="1">
    <source>
        <dbReference type="ARBA" id="ARBA00002324"/>
    </source>
</evidence>
<comment type="caution">
    <text evidence="13">The sequence shown here is derived from an EMBL/GenBank/DDBJ whole genome shotgun (WGS) entry which is preliminary data.</text>
</comment>
<organism evidence="13 14">
    <name type="scientific">Paludisphaera mucosa</name>
    <dbReference type="NCBI Taxonomy" id="3030827"/>
    <lineage>
        <taxon>Bacteria</taxon>
        <taxon>Pseudomonadati</taxon>
        <taxon>Planctomycetota</taxon>
        <taxon>Planctomycetia</taxon>
        <taxon>Isosphaerales</taxon>
        <taxon>Isosphaeraceae</taxon>
        <taxon>Paludisphaera</taxon>
    </lineage>
</organism>
<evidence type="ECO:0000256" key="5">
    <source>
        <dbReference type="ARBA" id="ARBA00022679"/>
    </source>
</evidence>
<reference evidence="13 14" key="1">
    <citation type="submission" date="2023-03" db="EMBL/GenBank/DDBJ databases">
        <title>Paludisphaera mucosa sp. nov. a novel planctomycete from northern fen.</title>
        <authorList>
            <person name="Ivanova A."/>
        </authorList>
    </citation>
    <scope>NUCLEOTIDE SEQUENCE [LARGE SCALE GENOMIC DNA]</scope>
    <source>
        <strain evidence="13 14">Pla2</strain>
    </source>
</reference>
<dbReference type="PANTHER" id="PTHR39321">
    <property type="entry name" value="NICOTINATE-NUCLEOTIDE ADENYLYLTRANSFERASE-RELATED"/>
    <property type="match status" value="1"/>
</dbReference>
<name>A0ABT6F4N1_9BACT</name>
<dbReference type="RefSeq" id="WP_277858902.1">
    <property type="nucleotide sequence ID" value="NZ_JARRAG010000001.1"/>
</dbReference>
<keyword evidence="8 11" id="KW-0067">ATP-binding</keyword>
<evidence type="ECO:0000256" key="9">
    <source>
        <dbReference type="ARBA" id="ARBA00023027"/>
    </source>
</evidence>
<accession>A0ABT6F4N1</accession>
<gene>
    <name evidence="11 13" type="primary">nadD</name>
    <name evidence="13" type="ORF">PZE19_01950</name>
</gene>
<keyword evidence="6 11" id="KW-0548">Nucleotidyltransferase</keyword>
<dbReference type="EC" id="2.7.7.18" evidence="11"/>
<dbReference type="NCBIfam" id="NF000840">
    <property type="entry name" value="PRK00071.1-3"/>
    <property type="match status" value="1"/>
</dbReference>
<sequence length="203" mass="22278">MRLGLFGGTFDPIHMGHLILAEQCREACGLDRVWFVVANEPPHKRGAKRSGVHHRLEMARLAIAGNAAFEVSDIEANRSGPSYSVDTLEQIRAERPEDELFFLIGGDSLVDLPTWREPDRIARLATIVVVNRPGSGADAPPADSLGPDARTLEFVTIPPIGIASHDVRGRLRDGRSIRYMVPRSVEAYIDAHALYREPSAPPA</sequence>
<dbReference type="InterPro" id="IPR005248">
    <property type="entry name" value="NadD/NMNAT"/>
</dbReference>
<dbReference type="InterPro" id="IPR014729">
    <property type="entry name" value="Rossmann-like_a/b/a_fold"/>
</dbReference>
<dbReference type="PANTHER" id="PTHR39321:SF3">
    <property type="entry name" value="PHOSPHOPANTETHEINE ADENYLYLTRANSFERASE"/>
    <property type="match status" value="1"/>
</dbReference>
<evidence type="ECO:0000256" key="4">
    <source>
        <dbReference type="ARBA" id="ARBA00022642"/>
    </source>
</evidence>
<evidence type="ECO:0000256" key="2">
    <source>
        <dbReference type="ARBA" id="ARBA00005019"/>
    </source>
</evidence>
<evidence type="ECO:0000313" key="14">
    <source>
        <dbReference type="Proteomes" id="UP001216907"/>
    </source>
</evidence>
<proteinExistence type="inferred from homology"/>
<dbReference type="CDD" id="cd02165">
    <property type="entry name" value="NMNAT"/>
    <property type="match status" value="1"/>
</dbReference>
<keyword evidence="9 11" id="KW-0520">NAD</keyword>
<dbReference type="NCBIfam" id="TIGR00125">
    <property type="entry name" value="cyt_tran_rel"/>
    <property type="match status" value="1"/>
</dbReference>
<dbReference type="SUPFAM" id="SSF52374">
    <property type="entry name" value="Nucleotidylyl transferase"/>
    <property type="match status" value="1"/>
</dbReference>
<dbReference type="Pfam" id="PF01467">
    <property type="entry name" value="CTP_transf_like"/>
    <property type="match status" value="1"/>
</dbReference>
<evidence type="ECO:0000256" key="3">
    <source>
        <dbReference type="ARBA" id="ARBA00009014"/>
    </source>
</evidence>
<keyword evidence="5 11" id="KW-0808">Transferase</keyword>
<evidence type="ECO:0000256" key="10">
    <source>
        <dbReference type="ARBA" id="ARBA00048721"/>
    </source>
</evidence>
<evidence type="ECO:0000313" key="13">
    <source>
        <dbReference type="EMBL" id="MDG3002538.1"/>
    </source>
</evidence>
<dbReference type="Proteomes" id="UP001216907">
    <property type="component" value="Unassembled WGS sequence"/>
</dbReference>
<comment type="catalytic activity">
    <reaction evidence="10 11">
        <text>nicotinate beta-D-ribonucleotide + ATP + H(+) = deamido-NAD(+) + diphosphate</text>
        <dbReference type="Rhea" id="RHEA:22860"/>
        <dbReference type="ChEBI" id="CHEBI:15378"/>
        <dbReference type="ChEBI" id="CHEBI:30616"/>
        <dbReference type="ChEBI" id="CHEBI:33019"/>
        <dbReference type="ChEBI" id="CHEBI:57502"/>
        <dbReference type="ChEBI" id="CHEBI:58437"/>
        <dbReference type="EC" id="2.7.7.18"/>
    </reaction>
</comment>
<keyword evidence="7 11" id="KW-0547">Nucleotide-binding</keyword>
<dbReference type="GO" id="GO:0004515">
    <property type="term" value="F:nicotinate-nucleotide adenylyltransferase activity"/>
    <property type="evidence" value="ECO:0007669"/>
    <property type="project" value="UniProtKB-EC"/>
</dbReference>
<dbReference type="EMBL" id="JARRAG010000001">
    <property type="protein sequence ID" value="MDG3002538.1"/>
    <property type="molecule type" value="Genomic_DNA"/>
</dbReference>
<evidence type="ECO:0000256" key="8">
    <source>
        <dbReference type="ARBA" id="ARBA00022840"/>
    </source>
</evidence>
<feature type="domain" description="Cytidyltransferase-like" evidence="12">
    <location>
        <begin position="5"/>
        <end position="168"/>
    </location>
</feature>
<keyword evidence="14" id="KW-1185">Reference proteome</keyword>
<evidence type="ECO:0000259" key="12">
    <source>
        <dbReference type="Pfam" id="PF01467"/>
    </source>
</evidence>
<comment type="function">
    <text evidence="1 11">Catalyzes the reversible adenylation of nicotinate mononucleotide (NaMN) to nicotinic acid adenine dinucleotide (NaAD).</text>
</comment>
<comment type="similarity">
    <text evidence="3 11">Belongs to the NadD family.</text>
</comment>
<dbReference type="NCBIfam" id="TIGR00482">
    <property type="entry name" value="nicotinate (nicotinamide) nucleotide adenylyltransferase"/>
    <property type="match status" value="1"/>
</dbReference>
<protein>
    <recommendedName>
        <fullName evidence="11">Probable nicotinate-nucleotide adenylyltransferase</fullName>
        <ecNumber evidence="11">2.7.7.18</ecNumber>
    </recommendedName>
    <alternativeName>
        <fullName evidence="11">Deamido-NAD(+) diphosphorylase</fullName>
    </alternativeName>
    <alternativeName>
        <fullName evidence="11">Deamido-NAD(+) pyrophosphorylase</fullName>
    </alternativeName>
    <alternativeName>
        <fullName evidence="11">Nicotinate mononucleotide adenylyltransferase</fullName>
        <shortName evidence="11">NaMN adenylyltransferase</shortName>
    </alternativeName>
</protein>
<evidence type="ECO:0000256" key="6">
    <source>
        <dbReference type="ARBA" id="ARBA00022695"/>
    </source>
</evidence>
<evidence type="ECO:0000256" key="11">
    <source>
        <dbReference type="HAMAP-Rule" id="MF_00244"/>
    </source>
</evidence>
<comment type="pathway">
    <text evidence="2 11">Cofactor biosynthesis; NAD(+) biosynthesis; deamido-NAD(+) from nicotinate D-ribonucleotide: step 1/1.</text>
</comment>
<evidence type="ECO:0000256" key="7">
    <source>
        <dbReference type="ARBA" id="ARBA00022741"/>
    </source>
</evidence>
<dbReference type="HAMAP" id="MF_00244">
    <property type="entry name" value="NaMN_adenylyltr"/>
    <property type="match status" value="1"/>
</dbReference>
<keyword evidence="4 11" id="KW-0662">Pyridine nucleotide biosynthesis</keyword>
<dbReference type="Gene3D" id="3.40.50.620">
    <property type="entry name" value="HUPs"/>
    <property type="match status" value="1"/>
</dbReference>